<dbReference type="AlphaFoldDB" id="A0A6A6HT16"/>
<keyword evidence="3" id="KW-1185">Reference proteome</keyword>
<dbReference type="EMBL" id="ML987213">
    <property type="protein sequence ID" value="KAF2241246.1"/>
    <property type="molecule type" value="Genomic_DNA"/>
</dbReference>
<dbReference type="OrthoDB" id="3693611at2759"/>
<accession>A0A6A6HT16</accession>
<feature type="region of interest" description="Disordered" evidence="1">
    <location>
        <begin position="728"/>
        <end position="794"/>
    </location>
</feature>
<feature type="compositionally biased region" description="Polar residues" evidence="1">
    <location>
        <begin position="7"/>
        <end position="26"/>
    </location>
</feature>
<name>A0A6A6HT16_9PLEO</name>
<feature type="region of interest" description="Disordered" evidence="1">
    <location>
        <begin position="162"/>
        <end position="237"/>
    </location>
</feature>
<gene>
    <name evidence="2" type="ORF">BU26DRAFT_183763</name>
</gene>
<sequence length="905" mass="97427">MARRSSKNMSTSVPSSTTSDANNTAAPGTGMARDVMTNNPATTSKDTPTIDRQATTPTITSTTSPSVDTATDASGTTTSQTAADRKAEKKRQKKARYEANKKKREKAGTELPGVSKAPSTTSSGSMSPIAGAQTACTHPPMVATCLPPVDRNVSTLSAKGPVTAHSLVPPESAPALGQKPARSRKPPVKDGTGSVLQGRSVRDRRPIAKGHKELTKKARDHNSSNPAADMAKHSKHPTMKLLRMRRQPGTDQTVNQNHGHDTSSVAGTVCDEGAVALYGTEDSISLETPSYAPSMEEPHDRIFEADTNATYYDDNVNMVGSNNGFTDAPSDDMPDLEDLSLDESRTSREELDRHTKEQEENGEQEPSTSNGGATQIEAERQAEPERLAYQDTTYEPDCPRSPESYVDLQLPEYTQQKRLNTTGQQEQGRMPANSVAVEEQANTPATPVDLEQALVALHVAPLRDLPVPKKQQQKFSKNRGGKKQDHPPVKDVTIEEVIATPATPSGLLSLPNAAQYTAVLSADAVQGLIALHVGPLPDPPAPDKKQKSRKAAKHLTPANEKSDVTQAEAAQDTVSDEASGQTDTRQSLDAQGSNHQVADGHLSSKDRVQFLEVIETLYTPHDQWHELQRASFGTLMAAAPVTSTTADENFQGDVPKTKDPFHFPESISTFHIAHDNWHASQQTVFHTLMSSSRLTTSSDEIPSAEALISSETELNAAPMTPERLTTAFEQHSAAKSGSTTGVQTGHSGANDSAADTDTSEDRSEPALSTTGSTTSQASSPLAKKKRHRNPTGELREMRNTFLGGISLDTFLIELPWDQQTGTTTKQEICEVFAGLSDSDSRLAQRRIKLGNTSLYDFLRGIAFDADEAADVRNVAKAFRTSAKESLRASSKIARFLELESSAESD</sequence>
<proteinExistence type="predicted"/>
<evidence type="ECO:0000313" key="2">
    <source>
        <dbReference type="EMBL" id="KAF2241246.1"/>
    </source>
</evidence>
<protein>
    <submittedName>
        <fullName evidence="2">Uncharacterized protein</fullName>
    </submittedName>
</protein>
<evidence type="ECO:0000313" key="3">
    <source>
        <dbReference type="Proteomes" id="UP000800094"/>
    </source>
</evidence>
<feature type="compositionally biased region" description="Polar residues" evidence="1">
    <location>
        <begin position="728"/>
        <end position="756"/>
    </location>
</feature>
<dbReference type="GeneID" id="54573746"/>
<feature type="compositionally biased region" description="Basic and acidic residues" evidence="1">
    <location>
        <begin position="342"/>
        <end position="359"/>
    </location>
</feature>
<dbReference type="RefSeq" id="XP_033676250.1">
    <property type="nucleotide sequence ID" value="XM_033820416.1"/>
</dbReference>
<feature type="region of interest" description="Disordered" evidence="1">
    <location>
        <begin position="536"/>
        <end position="601"/>
    </location>
</feature>
<feature type="compositionally biased region" description="Low complexity" evidence="1">
    <location>
        <begin position="55"/>
        <end position="82"/>
    </location>
</feature>
<feature type="region of interest" description="Disordered" evidence="1">
    <location>
        <begin position="321"/>
        <end position="375"/>
    </location>
</feature>
<dbReference type="Proteomes" id="UP000800094">
    <property type="component" value="Unassembled WGS sequence"/>
</dbReference>
<feature type="compositionally biased region" description="Polar residues" evidence="1">
    <location>
        <begin position="117"/>
        <end position="126"/>
    </location>
</feature>
<feature type="compositionally biased region" description="Polar residues" evidence="1">
    <location>
        <begin position="572"/>
        <end position="596"/>
    </location>
</feature>
<feature type="compositionally biased region" description="Basic and acidic residues" evidence="1">
    <location>
        <begin position="200"/>
        <end position="222"/>
    </location>
</feature>
<feature type="region of interest" description="Disordered" evidence="1">
    <location>
        <begin position="468"/>
        <end position="491"/>
    </location>
</feature>
<reference evidence="2" key="1">
    <citation type="journal article" date="2020" name="Stud. Mycol.">
        <title>101 Dothideomycetes genomes: a test case for predicting lifestyles and emergence of pathogens.</title>
        <authorList>
            <person name="Haridas S."/>
            <person name="Albert R."/>
            <person name="Binder M."/>
            <person name="Bloem J."/>
            <person name="Labutti K."/>
            <person name="Salamov A."/>
            <person name="Andreopoulos B."/>
            <person name="Baker S."/>
            <person name="Barry K."/>
            <person name="Bills G."/>
            <person name="Bluhm B."/>
            <person name="Cannon C."/>
            <person name="Castanera R."/>
            <person name="Culley D."/>
            <person name="Daum C."/>
            <person name="Ezra D."/>
            <person name="Gonzalez J."/>
            <person name="Henrissat B."/>
            <person name="Kuo A."/>
            <person name="Liang C."/>
            <person name="Lipzen A."/>
            <person name="Lutzoni F."/>
            <person name="Magnuson J."/>
            <person name="Mondo S."/>
            <person name="Nolan M."/>
            <person name="Ohm R."/>
            <person name="Pangilinan J."/>
            <person name="Park H.-J."/>
            <person name="Ramirez L."/>
            <person name="Alfaro M."/>
            <person name="Sun H."/>
            <person name="Tritt A."/>
            <person name="Yoshinaga Y."/>
            <person name="Zwiers L.-H."/>
            <person name="Turgeon B."/>
            <person name="Goodwin S."/>
            <person name="Spatafora J."/>
            <person name="Crous P."/>
            <person name="Grigoriev I."/>
        </authorList>
    </citation>
    <scope>NUCLEOTIDE SEQUENCE</scope>
    <source>
        <strain evidence="2">CBS 122368</strain>
    </source>
</reference>
<organism evidence="2 3">
    <name type="scientific">Trematosphaeria pertusa</name>
    <dbReference type="NCBI Taxonomy" id="390896"/>
    <lineage>
        <taxon>Eukaryota</taxon>
        <taxon>Fungi</taxon>
        <taxon>Dikarya</taxon>
        <taxon>Ascomycota</taxon>
        <taxon>Pezizomycotina</taxon>
        <taxon>Dothideomycetes</taxon>
        <taxon>Pleosporomycetidae</taxon>
        <taxon>Pleosporales</taxon>
        <taxon>Massarineae</taxon>
        <taxon>Trematosphaeriaceae</taxon>
        <taxon>Trematosphaeria</taxon>
    </lineage>
</organism>
<feature type="compositionally biased region" description="Polar residues" evidence="1">
    <location>
        <begin position="36"/>
        <end position="54"/>
    </location>
</feature>
<feature type="compositionally biased region" description="Basic and acidic residues" evidence="1">
    <location>
        <begin position="482"/>
        <end position="491"/>
    </location>
</feature>
<evidence type="ECO:0000256" key="1">
    <source>
        <dbReference type="SAM" id="MobiDB-lite"/>
    </source>
</evidence>
<feature type="compositionally biased region" description="Polar residues" evidence="1">
    <location>
        <begin position="364"/>
        <end position="373"/>
    </location>
</feature>
<feature type="region of interest" description="Disordered" evidence="1">
    <location>
        <begin position="1"/>
        <end position="133"/>
    </location>
</feature>
<feature type="compositionally biased region" description="Low complexity" evidence="1">
    <location>
        <begin position="768"/>
        <end position="779"/>
    </location>
</feature>
<feature type="compositionally biased region" description="Acidic residues" evidence="1">
    <location>
        <begin position="329"/>
        <end position="341"/>
    </location>
</feature>